<sequence length="330" mass="36914">MPKTAKPTAPAAYEDWLVNIYEELNLDSTAQENSAESSDFVGGSLSGGDGYFDDGEWVPILSSLESEEEDQQSEVIPIPMPEESSGGGGYFEDGVWVADDSFSEYEPGALTEDTPAKIAEVFRSRKPPQFQQIETPLDYESIKSRRTGEIDGFRFSNQPDKSGFINFERTTRQNQGGNMGDKLHISVSQEQIQQAFDAVAGLLLSPDSPVDSWKVTNFDLSVEKAKDNEFARRVTAGAQFTLYIRTKQDGAPYTTEQLVKTRFFVEELENALMTSWVESGEIPQSDVSGTDWSYVSYRNEEKSDRIGDPEEQKKRRDQLQGEPVFQALTL</sequence>
<gene>
    <name evidence="7" type="ORF">KGB56_00800</name>
</gene>
<evidence type="ECO:0000256" key="6">
    <source>
        <dbReference type="SAM" id="MobiDB-lite"/>
    </source>
</evidence>
<evidence type="ECO:0000256" key="3">
    <source>
        <dbReference type="ARBA" id="ARBA00022525"/>
    </source>
</evidence>
<dbReference type="Pfam" id="PF03536">
    <property type="entry name" value="VRP3"/>
    <property type="match status" value="1"/>
</dbReference>
<proteinExistence type="inferred from homology"/>
<accession>A0ABX8ANA9</accession>
<dbReference type="Proteomes" id="UP000680706">
    <property type="component" value="Chromosome"/>
</dbReference>
<evidence type="ECO:0000313" key="7">
    <source>
        <dbReference type="EMBL" id="QUS56053.1"/>
    </source>
</evidence>
<keyword evidence="4" id="KW-0843">Virulence</keyword>
<dbReference type="InterPro" id="IPR003519">
    <property type="entry name" value="OspF/SpvC"/>
</dbReference>
<dbReference type="RefSeq" id="WP_083646329.1">
    <property type="nucleotide sequence ID" value="NZ_CP074126.1"/>
</dbReference>
<dbReference type="InterPro" id="IPR038498">
    <property type="entry name" value="OspF/SpvC_sf"/>
</dbReference>
<evidence type="ECO:0000256" key="5">
    <source>
        <dbReference type="ARBA" id="ARBA00023239"/>
    </source>
</evidence>
<organism evidence="7 8">
    <name type="scientific">Pseudovibrio brasiliensis</name>
    <dbReference type="NCBI Taxonomy" id="1898042"/>
    <lineage>
        <taxon>Bacteria</taxon>
        <taxon>Pseudomonadati</taxon>
        <taxon>Pseudomonadota</taxon>
        <taxon>Alphaproteobacteria</taxon>
        <taxon>Hyphomicrobiales</taxon>
        <taxon>Stappiaceae</taxon>
        <taxon>Pseudovibrio</taxon>
    </lineage>
</organism>
<feature type="region of interest" description="Disordered" evidence="6">
    <location>
        <begin position="299"/>
        <end position="319"/>
    </location>
</feature>
<keyword evidence="5" id="KW-0456">Lyase</keyword>
<name>A0ABX8ANA9_9HYPH</name>
<evidence type="ECO:0000313" key="8">
    <source>
        <dbReference type="Proteomes" id="UP000680706"/>
    </source>
</evidence>
<comment type="similarity">
    <text evidence="2">Belongs to the phosphothreonine lyase family.</text>
</comment>
<comment type="subcellular location">
    <subcellularLocation>
        <location evidence="1">Secreted</location>
    </subcellularLocation>
</comment>
<evidence type="ECO:0000256" key="1">
    <source>
        <dbReference type="ARBA" id="ARBA00004613"/>
    </source>
</evidence>
<dbReference type="Gene3D" id="3.30.2430.10">
    <property type="entry name" value="phosphothreonine lyase"/>
    <property type="match status" value="1"/>
</dbReference>
<keyword evidence="3" id="KW-0964">Secreted</keyword>
<dbReference type="EMBL" id="CP074126">
    <property type="protein sequence ID" value="QUS56053.1"/>
    <property type="molecule type" value="Genomic_DNA"/>
</dbReference>
<evidence type="ECO:0000256" key="4">
    <source>
        <dbReference type="ARBA" id="ARBA00023026"/>
    </source>
</evidence>
<keyword evidence="8" id="KW-1185">Reference proteome</keyword>
<evidence type="ECO:0000256" key="2">
    <source>
        <dbReference type="ARBA" id="ARBA00009168"/>
    </source>
</evidence>
<feature type="region of interest" description="Disordered" evidence="6">
    <location>
        <begin position="65"/>
        <end position="86"/>
    </location>
</feature>
<protein>
    <submittedName>
        <fullName evidence="7">Uncharacterized protein</fullName>
    </submittedName>
</protein>
<reference evidence="7 8" key="1">
    <citation type="journal article" date="2021" name="Angew. Chem. Int. Ed. Engl.">
        <title>A novel family of nonribosomal peptides modulate collective behavior in Pseudovibrio bacteria isolated from marine sponges.</title>
        <authorList>
            <person name="Ioca L.P."/>
            <person name="Dai Y."/>
            <person name="Kunakom S."/>
            <person name="Diaz-Espinosa J."/>
            <person name="Krunic A."/>
            <person name="Crnkovic C.M."/>
            <person name="Orjala J."/>
            <person name="Sanchez L.M."/>
            <person name="Ferreira A.G."/>
            <person name="Berlinck R.G.S."/>
            <person name="Eustaquio A.S."/>
        </authorList>
    </citation>
    <scope>NUCLEOTIDE SEQUENCE [LARGE SCALE GENOMIC DNA]</scope>
    <source>
        <strain evidence="7 8">Ab134</strain>
    </source>
</reference>